<dbReference type="EMBL" id="JYDI01000085">
    <property type="protein sequence ID" value="KRY53490.1"/>
    <property type="molecule type" value="Genomic_DNA"/>
</dbReference>
<evidence type="ECO:0000313" key="1">
    <source>
        <dbReference type="EMBL" id="KRY53490.1"/>
    </source>
</evidence>
<comment type="caution">
    <text evidence="1">The sequence shown here is derived from an EMBL/GenBank/DDBJ whole genome shotgun (WGS) entry which is preliminary data.</text>
</comment>
<evidence type="ECO:0000313" key="2">
    <source>
        <dbReference type="Proteomes" id="UP000054653"/>
    </source>
</evidence>
<sequence length="93" mass="10154">MSKFLYKLQSEEQLAVKASSSATAQPNVYPDVLGATRRVTSATHDITPGEHVIAGEVVMVFPICQEDVNRSRFLAILIFAPASDFSNQLELVS</sequence>
<keyword evidence="2" id="KW-1185">Reference proteome</keyword>
<gene>
    <name evidence="1" type="ORF">T03_155</name>
</gene>
<dbReference type="Proteomes" id="UP000054653">
    <property type="component" value="Unassembled WGS sequence"/>
</dbReference>
<dbReference type="OrthoDB" id="10596554at2759"/>
<accession>A0A0V1CWH1</accession>
<protein>
    <submittedName>
        <fullName evidence="1">Uncharacterized protein</fullName>
    </submittedName>
</protein>
<organism evidence="1 2">
    <name type="scientific">Trichinella britovi</name>
    <name type="common">Parasitic roundworm</name>
    <dbReference type="NCBI Taxonomy" id="45882"/>
    <lineage>
        <taxon>Eukaryota</taxon>
        <taxon>Metazoa</taxon>
        <taxon>Ecdysozoa</taxon>
        <taxon>Nematoda</taxon>
        <taxon>Enoplea</taxon>
        <taxon>Dorylaimia</taxon>
        <taxon>Trichinellida</taxon>
        <taxon>Trichinellidae</taxon>
        <taxon>Trichinella</taxon>
    </lineage>
</organism>
<reference evidence="1 2" key="1">
    <citation type="submission" date="2015-01" db="EMBL/GenBank/DDBJ databases">
        <title>Evolution of Trichinella species and genotypes.</title>
        <authorList>
            <person name="Korhonen P.K."/>
            <person name="Edoardo P."/>
            <person name="Giuseppe L.R."/>
            <person name="Gasser R.B."/>
        </authorList>
    </citation>
    <scope>NUCLEOTIDE SEQUENCE [LARGE SCALE GENOMIC DNA]</scope>
    <source>
        <strain evidence="1">ISS120</strain>
    </source>
</reference>
<dbReference type="AlphaFoldDB" id="A0A0V1CWH1"/>
<proteinExistence type="predicted"/>
<name>A0A0V1CWH1_TRIBR</name>